<gene>
    <name evidence="3" type="ORF">DdX_14434</name>
</gene>
<proteinExistence type="predicted"/>
<evidence type="ECO:0000313" key="4">
    <source>
        <dbReference type="Proteomes" id="UP001201812"/>
    </source>
</evidence>
<feature type="region of interest" description="Disordered" evidence="1">
    <location>
        <begin position="61"/>
        <end position="86"/>
    </location>
</feature>
<evidence type="ECO:0000256" key="2">
    <source>
        <dbReference type="SAM" id="SignalP"/>
    </source>
</evidence>
<protein>
    <submittedName>
        <fullName evidence="3">Uncharacterized protein</fullName>
    </submittedName>
</protein>
<keyword evidence="4" id="KW-1185">Reference proteome</keyword>
<evidence type="ECO:0000256" key="1">
    <source>
        <dbReference type="SAM" id="MobiDB-lite"/>
    </source>
</evidence>
<organism evidence="3 4">
    <name type="scientific">Ditylenchus destructor</name>
    <dbReference type="NCBI Taxonomy" id="166010"/>
    <lineage>
        <taxon>Eukaryota</taxon>
        <taxon>Metazoa</taxon>
        <taxon>Ecdysozoa</taxon>
        <taxon>Nematoda</taxon>
        <taxon>Chromadorea</taxon>
        <taxon>Rhabditida</taxon>
        <taxon>Tylenchina</taxon>
        <taxon>Tylenchomorpha</taxon>
        <taxon>Sphaerularioidea</taxon>
        <taxon>Anguinidae</taxon>
        <taxon>Anguininae</taxon>
        <taxon>Ditylenchus</taxon>
    </lineage>
</organism>
<reference evidence="3" key="1">
    <citation type="submission" date="2022-01" db="EMBL/GenBank/DDBJ databases">
        <title>Genome Sequence Resource for Two Populations of Ditylenchus destructor, the Migratory Endoparasitic Phytonematode.</title>
        <authorList>
            <person name="Zhang H."/>
            <person name="Lin R."/>
            <person name="Xie B."/>
        </authorList>
    </citation>
    <scope>NUCLEOTIDE SEQUENCE</scope>
    <source>
        <strain evidence="3">BazhouSP</strain>
    </source>
</reference>
<keyword evidence="2" id="KW-0732">Signal</keyword>
<accession>A0AAD4MUJ1</accession>
<dbReference type="EMBL" id="JAKKPZ010000071">
    <property type="protein sequence ID" value="KAI1704194.1"/>
    <property type="molecule type" value="Genomic_DNA"/>
</dbReference>
<sequence>MSKFFSVVLIAIFVAAVIATLPPRPDRNRRDTNDMVMLDDAGSAVAAAPAELTIEKRAAPLKPAVYPKSGRNRRSPGRGRGDGRDG</sequence>
<feature type="chain" id="PRO_5042066751" evidence="2">
    <location>
        <begin position="20"/>
        <end position="86"/>
    </location>
</feature>
<name>A0AAD4MUJ1_9BILA</name>
<comment type="caution">
    <text evidence="3">The sequence shown here is derived from an EMBL/GenBank/DDBJ whole genome shotgun (WGS) entry which is preliminary data.</text>
</comment>
<feature type="signal peptide" evidence="2">
    <location>
        <begin position="1"/>
        <end position="19"/>
    </location>
</feature>
<evidence type="ECO:0000313" key="3">
    <source>
        <dbReference type="EMBL" id="KAI1704194.1"/>
    </source>
</evidence>
<dbReference type="AlphaFoldDB" id="A0AAD4MUJ1"/>
<dbReference type="Proteomes" id="UP001201812">
    <property type="component" value="Unassembled WGS sequence"/>
</dbReference>